<dbReference type="Proteomes" id="UP000499080">
    <property type="component" value="Unassembled WGS sequence"/>
</dbReference>
<organism evidence="1 2">
    <name type="scientific">Araneus ventricosus</name>
    <name type="common">Orbweaver spider</name>
    <name type="synonym">Epeira ventricosa</name>
    <dbReference type="NCBI Taxonomy" id="182803"/>
    <lineage>
        <taxon>Eukaryota</taxon>
        <taxon>Metazoa</taxon>
        <taxon>Ecdysozoa</taxon>
        <taxon>Arthropoda</taxon>
        <taxon>Chelicerata</taxon>
        <taxon>Arachnida</taxon>
        <taxon>Araneae</taxon>
        <taxon>Araneomorphae</taxon>
        <taxon>Entelegynae</taxon>
        <taxon>Araneoidea</taxon>
        <taxon>Araneidae</taxon>
        <taxon>Araneus</taxon>
    </lineage>
</organism>
<reference evidence="1 2" key="1">
    <citation type="journal article" date="2019" name="Sci. Rep.">
        <title>Orb-weaving spider Araneus ventricosus genome elucidates the spidroin gene catalogue.</title>
        <authorList>
            <person name="Kono N."/>
            <person name="Nakamura H."/>
            <person name="Ohtoshi R."/>
            <person name="Moran D.A.P."/>
            <person name="Shinohara A."/>
            <person name="Yoshida Y."/>
            <person name="Fujiwara M."/>
            <person name="Mori M."/>
            <person name="Tomita M."/>
            <person name="Arakawa K."/>
        </authorList>
    </citation>
    <scope>NUCLEOTIDE SEQUENCE [LARGE SCALE GENOMIC DNA]</scope>
</reference>
<dbReference type="EMBL" id="BGPR01000703">
    <property type="protein sequence ID" value="GBM32277.1"/>
    <property type="molecule type" value="Genomic_DNA"/>
</dbReference>
<evidence type="ECO:0000313" key="2">
    <source>
        <dbReference type="Proteomes" id="UP000499080"/>
    </source>
</evidence>
<evidence type="ECO:0000313" key="1">
    <source>
        <dbReference type="EMBL" id="GBM32277.1"/>
    </source>
</evidence>
<proteinExistence type="predicted"/>
<dbReference type="AlphaFoldDB" id="A0A4Y2EUT5"/>
<name>A0A4Y2EUT5_ARAVE</name>
<accession>A0A4Y2EUT5</accession>
<gene>
    <name evidence="1" type="ORF">AVEN_275043_1</name>
</gene>
<keyword evidence="2" id="KW-1185">Reference proteome</keyword>
<sequence length="106" mass="12066">MLKLFSILDDSLPSNLNGSGNLGVLVKKPFHWNRTILTCLLTEHSQNVSLRTTYYQCLSVEIGISKLRIIMKCFVLSNKAVTAFREPLHLSSWSLFLSSIKFIKSY</sequence>
<protein>
    <submittedName>
        <fullName evidence="1">Uncharacterized protein</fullName>
    </submittedName>
</protein>
<comment type="caution">
    <text evidence="1">The sequence shown here is derived from an EMBL/GenBank/DDBJ whole genome shotgun (WGS) entry which is preliminary data.</text>
</comment>